<dbReference type="AlphaFoldDB" id="A0A8W7PX22"/>
<protein>
    <submittedName>
        <fullName evidence="1">Uncharacterized protein</fullName>
    </submittedName>
</protein>
<sequence>MDMVRNRLLSAPGISRTVLTVSAIQRCWHSCSATVNSTSTSFSHGTEHSAWHESNFIVPWKLLVDRLLAGHDERGAAALQRPENVAQYVQHLVGRLEMVRTVHVVDVVDRLLQMVGRILHLLYLPRVVLGDGGALDLLLLPLHLKVDVLLVPLCRKLLVRSNAGPERFGAASGLGGTKICSR</sequence>
<organism evidence="1">
    <name type="scientific">Anopheles coluzzii</name>
    <name type="common">African malaria mosquito</name>
    <dbReference type="NCBI Taxonomy" id="1518534"/>
    <lineage>
        <taxon>Eukaryota</taxon>
        <taxon>Metazoa</taxon>
        <taxon>Ecdysozoa</taxon>
        <taxon>Arthropoda</taxon>
        <taxon>Hexapoda</taxon>
        <taxon>Insecta</taxon>
        <taxon>Pterygota</taxon>
        <taxon>Neoptera</taxon>
        <taxon>Endopterygota</taxon>
        <taxon>Diptera</taxon>
        <taxon>Nematocera</taxon>
        <taxon>Culicoidea</taxon>
        <taxon>Culicidae</taxon>
        <taxon>Anophelinae</taxon>
        <taxon>Anopheles</taxon>
    </lineage>
</organism>
<dbReference type="EnsemblMetazoa" id="ACOM039398-RA">
    <property type="protein sequence ID" value="ACOM039398-PA.1"/>
    <property type="gene ID" value="ACOM039398"/>
</dbReference>
<accession>A0A8W7PX22</accession>
<name>A0A8W7PX22_ANOCL</name>
<reference evidence="1" key="1">
    <citation type="submission" date="2022-08" db="UniProtKB">
        <authorList>
            <consortium name="EnsemblMetazoa"/>
        </authorList>
    </citation>
    <scope>IDENTIFICATION</scope>
</reference>
<dbReference type="Proteomes" id="UP000075882">
    <property type="component" value="Unassembled WGS sequence"/>
</dbReference>
<proteinExistence type="predicted"/>
<evidence type="ECO:0000313" key="1">
    <source>
        <dbReference type="EnsemblMetazoa" id="ACOM039398-PA.1"/>
    </source>
</evidence>